<dbReference type="GO" id="GO:0005220">
    <property type="term" value="F:inositol 1,4,5-trisphosphate-gated calcium channel activity"/>
    <property type="evidence" value="ECO:0007669"/>
    <property type="project" value="UniProtKB-UniRule"/>
</dbReference>
<keyword evidence="17" id="KW-0968">Cytoplasmic vesicle</keyword>
<keyword evidence="8" id="KW-0677">Repeat</keyword>
<reference evidence="22" key="2">
    <citation type="submission" date="2025-09" db="UniProtKB">
        <authorList>
            <consortium name="Ensembl"/>
        </authorList>
    </citation>
    <scope>IDENTIFICATION</scope>
</reference>
<keyword evidence="23" id="KW-1185">Reference proteome</keyword>
<comment type="similarity">
    <text evidence="3 19">Belongs to the InsP3 receptor family.</text>
</comment>
<keyword evidence="6 19" id="KW-0107">Calcium channel</keyword>
<evidence type="ECO:0000256" key="19">
    <source>
        <dbReference type="RuleBase" id="RU368044"/>
    </source>
</evidence>
<evidence type="ECO:0000256" key="8">
    <source>
        <dbReference type="ARBA" id="ARBA00022737"/>
    </source>
</evidence>
<dbReference type="InterPro" id="IPR035910">
    <property type="entry name" value="RyR/IP3R_RIH_dom_sf"/>
</dbReference>
<dbReference type="GO" id="GO:0030658">
    <property type="term" value="C:transport vesicle membrane"/>
    <property type="evidence" value="ECO:0007669"/>
    <property type="project" value="UniProtKB-SubCell"/>
</dbReference>
<protein>
    <recommendedName>
        <fullName evidence="19">Inositol 1,4,5-trisphosphate receptor</fullName>
    </recommendedName>
</protein>
<comment type="subunit">
    <text evidence="19">Homotetramer.</text>
</comment>
<feature type="domain" description="MIR" evidence="21">
    <location>
        <begin position="379"/>
        <end position="435"/>
    </location>
</feature>
<dbReference type="Proteomes" id="UP000694541">
    <property type="component" value="Unplaced"/>
</dbReference>
<comment type="domain">
    <text evidence="19">The ITPR1 structure has a large solenoid CY assembly built around the central helical bundle made of the C-terminal domains from four ITPR1 subunits. The solenoid scaffold includes domains responsible for binding of ligands and regulatory proteins and is connected via an allosteric nexus at the cytosolic-membrane interface to the transmembrane channel assembly. Six transmembrane helices from each subunit form the central ion-conduction pore.</text>
</comment>
<dbReference type="InterPro" id="IPR000699">
    <property type="entry name" value="RIH_dom"/>
</dbReference>
<organism evidence="22 23">
    <name type="scientific">Accipiter nisus</name>
    <name type="common">Eurasian sparrowhawk</name>
    <dbReference type="NCBI Taxonomy" id="211598"/>
    <lineage>
        <taxon>Eukaryota</taxon>
        <taxon>Metazoa</taxon>
        <taxon>Chordata</taxon>
        <taxon>Craniata</taxon>
        <taxon>Vertebrata</taxon>
        <taxon>Euteleostomi</taxon>
        <taxon>Archelosauria</taxon>
        <taxon>Archosauria</taxon>
        <taxon>Dinosauria</taxon>
        <taxon>Saurischia</taxon>
        <taxon>Theropoda</taxon>
        <taxon>Coelurosauria</taxon>
        <taxon>Aves</taxon>
        <taxon>Neognathae</taxon>
        <taxon>Neoaves</taxon>
        <taxon>Telluraves</taxon>
        <taxon>Accipitrimorphae</taxon>
        <taxon>Accipitriformes</taxon>
        <taxon>Accipitridae</taxon>
        <taxon>Accipitrinae</taxon>
        <taxon>Accipiter</taxon>
    </lineage>
</organism>
<dbReference type="Gene3D" id="2.80.10.50">
    <property type="match status" value="2"/>
</dbReference>
<keyword evidence="10 19" id="KW-0106">Calcium</keyword>
<evidence type="ECO:0000256" key="7">
    <source>
        <dbReference type="ARBA" id="ARBA00022692"/>
    </source>
</evidence>
<dbReference type="InterPro" id="IPR036300">
    <property type="entry name" value="MIR_dom_sf"/>
</dbReference>
<evidence type="ECO:0000256" key="20">
    <source>
        <dbReference type="SAM" id="MobiDB-lite"/>
    </source>
</evidence>
<comment type="subcellular location">
    <subcellularLocation>
        <location evidence="2">Cytoplasmic vesicle</location>
        <location evidence="2">Secretory vesicle membrane</location>
        <topology evidence="2">Multi-pass membrane protein</topology>
    </subcellularLocation>
    <subcellularLocation>
        <location evidence="1 19">Endoplasmic reticulum membrane</location>
        <topology evidence="1 19">Multi-pass membrane protein</topology>
    </subcellularLocation>
</comment>
<evidence type="ECO:0000256" key="4">
    <source>
        <dbReference type="ARBA" id="ARBA00022448"/>
    </source>
</evidence>
<keyword evidence="13 19" id="KW-0472">Membrane</keyword>
<dbReference type="PRINTS" id="PR00779">
    <property type="entry name" value="INSP3RECEPTR"/>
</dbReference>
<dbReference type="FunFam" id="2.80.10.50:FF:000002">
    <property type="entry name" value="Inositol 1,4,5-trisphosphate receptor type 2"/>
    <property type="match status" value="1"/>
</dbReference>
<evidence type="ECO:0000259" key="21">
    <source>
        <dbReference type="PROSITE" id="PS50919"/>
    </source>
</evidence>
<dbReference type="InterPro" id="IPR000493">
    <property type="entry name" value="InsP3_rcpt"/>
</dbReference>
<dbReference type="FunFam" id="1.25.10.30:FF:000001">
    <property type="entry name" value="Inositol 1,4,5-trisphosphate receptor, type 2"/>
    <property type="match status" value="1"/>
</dbReference>
<dbReference type="GO" id="GO:0005789">
    <property type="term" value="C:endoplasmic reticulum membrane"/>
    <property type="evidence" value="ECO:0007669"/>
    <property type="project" value="UniProtKB-SubCell"/>
</dbReference>
<evidence type="ECO:0000256" key="13">
    <source>
        <dbReference type="ARBA" id="ARBA00023136"/>
    </source>
</evidence>
<dbReference type="CDD" id="cd23287">
    <property type="entry name" value="beta-trefoil_MIR_ITPR1"/>
    <property type="match status" value="1"/>
</dbReference>
<evidence type="ECO:0000256" key="17">
    <source>
        <dbReference type="ARBA" id="ARBA00023329"/>
    </source>
</evidence>
<evidence type="ECO:0000256" key="16">
    <source>
        <dbReference type="ARBA" id="ARBA00023303"/>
    </source>
</evidence>
<dbReference type="InterPro" id="IPR014821">
    <property type="entry name" value="Ins145_P3_rcpt"/>
</dbReference>
<proteinExistence type="inferred from homology"/>
<evidence type="ECO:0000256" key="9">
    <source>
        <dbReference type="ARBA" id="ARBA00022824"/>
    </source>
</evidence>
<evidence type="ECO:0000256" key="12">
    <source>
        <dbReference type="ARBA" id="ARBA00023065"/>
    </source>
</evidence>
<keyword evidence="5 19" id="KW-0109">Calcium transport</keyword>
<keyword evidence="12 19" id="KW-0406">Ion transport</keyword>
<dbReference type="SMART" id="SM00472">
    <property type="entry name" value="MIR"/>
    <property type="match status" value="4"/>
</dbReference>
<dbReference type="Ensembl" id="ENSANIT00000007573.1">
    <property type="protein sequence ID" value="ENSANIP00000007323.1"/>
    <property type="gene ID" value="ENSANIG00000004402.1"/>
</dbReference>
<dbReference type="PROSITE" id="PS50919">
    <property type="entry name" value="MIR"/>
    <property type="match status" value="3"/>
</dbReference>
<evidence type="ECO:0000256" key="15">
    <source>
        <dbReference type="ARBA" id="ARBA00023286"/>
    </source>
</evidence>
<keyword evidence="16 19" id="KW-0407">Ion channel</keyword>
<dbReference type="Gene3D" id="1.25.10.30">
    <property type="entry name" value="IP3 receptor type 1 binding core, RIH domain"/>
    <property type="match status" value="1"/>
</dbReference>
<accession>A0A8B9MGJ2</accession>
<comment type="catalytic activity">
    <reaction evidence="18">
        <text>Ca(2+)(in) = Ca(2+)(out)</text>
        <dbReference type="Rhea" id="RHEA:29671"/>
        <dbReference type="ChEBI" id="CHEBI:29108"/>
    </reaction>
</comment>
<evidence type="ECO:0000256" key="14">
    <source>
        <dbReference type="ARBA" id="ARBA00023170"/>
    </source>
</evidence>
<evidence type="ECO:0000256" key="3">
    <source>
        <dbReference type="ARBA" id="ARBA00009453"/>
    </source>
</evidence>
<evidence type="ECO:0000256" key="6">
    <source>
        <dbReference type="ARBA" id="ARBA00022673"/>
    </source>
</evidence>
<dbReference type="Pfam" id="PF08709">
    <property type="entry name" value="Ins145_P3_rec"/>
    <property type="match status" value="1"/>
</dbReference>
<keyword evidence="9 19" id="KW-0256">Endoplasmic reticulum</keyword>
<evidence type="ECO:0000256" key="11">
    <source>
        <dbReference type="ARBA" id="ARBA00022989"/>
    </source>
</evidence>
<comment type="function">
    <text evidence="19">Receptor for inositol 1,4,5-trisphosphate, a second messenger that mediates the release of intracellular calcium.</text>
</comment>
<dbReference type="GO" id="GO:0051209">
    <property type="term" value="P:release of sequestered calcium ion into cytosol"/>
    <property type="evidence" value="ECO:0007669"/>
    <property type="project" value="UniProtKB-UniRule"/>
</dbReference>
<reference evidence="22" key="1">
    <citation type="submission" date="2025-08" db="UniProtKB">
        <authorList>
            <consortium name="Ensembl"/>
        </authorList>
    </citation>
    <scope>IDENTIFICATION</scope>
</reference>
<dbReference type="PANTHER" id="PTHR45816:SF2">
    <property type="entry name" value="INOSITOL 1,4,5-TRISPHOSPHATE RECEPTOR"/>
    <property type="match status" value="1"/>
</dbReference>
<feature type="region of interest" description="Disordered" evidence="20">
    <location>
        <begin position="325"/>
        <end position="344"/>
    </location>
</feature>
<evidence type="ECO:0000313" key="23">
    <source>
        <dbReference type="Proteomes" id="UP000694541"/>
    </source>
</evidence>
<dbReference type="InterPro" id="IPR015925">
    <property type="entry name" value="Ryanodine_IP3_receptor"/>
</dbReference>
<feature type="domain" description="MIR" evidence="21">
    <location>
        <begin position="231"/>
        <end position="287"/>
    </location>
</feature>
<dbReference type="Pfam" id="PF02815">
    <property type="entry name" value="MIR"/>
    <property type="match status" value="1"/>
</dbReference>
<evidence type="ECO:0000256" key="10">
    <source>
        <dbReference type="ARBA" id="ARBA00022837"/>
    </source>
</evidence>
<dbReference type="PANTHER" id="PTHR45816">
    <property type="entry name" value="MIR DOMAIN-CONTAINING PROTEIN"/>
    <property type="match status" value="1"/>
</dbReference>
<keyword evidence="14 19" id="KW-0675">Receptor</keyword>
<dbReference type="SUPFAM" id="SSF82109">
    <property type="entry name" value="MIR domain"/>
    <property type="match status" value="2"/>
</dbReference>
<feature type="region of interest" description="Disordered" evidence="20">
    <location>
        <begin position="1107"/>
        <end position="1140"/>
    </location>
</feature>
<evidence type="ECO:0000256" key="2">
    <source>
        <dbReference type="ARBA" id="ARBA00004638"/>
    </source>
</evidence>
<keyword evidence="11" id="KW-1133">Transmembrane helix</keyword>
<sequence>MTDKMSSFLHIGDICSLYAEGSTNGFISTLGLVDDRCVVQPEAGDLNNPPKKFRDCLFKLCPMNRYSAQKQFWKAAKPGANSTTDAVLLNKLHHAADLEKKQNETENRKLLGTVIQYGNVIQLLHLKSNKYLTVNKRLPALLEKNAMRVTLDEAGNEGSWFYIQPFYKLRSIGDSVVIGDKVVLNPVNAGQPLHASSHQLVDNPGCNEVNSVNCNTSWKIVLFMKWSDNKDDILKGGDVVRLFHAEQEKFLTCDEHRKKQHVFLRTTGRQSATSATSSKALWEVEVVQHDPCRGGAGYWNSLFRFKHLATGHYLAAEVNPDYEEDDLECQSSLDPEQDASRRGLRNAQEKMAYSLVSVPEGNDISSIFELDPTTLRGGDSLVPRNSYVRLRHLCTNTWVHSTNIPIDKEEEKPVMLKIGTSPVKEDKEAFAIVPVSPAEVRDLDFANDASKVLGSIAGKLEKGTITQNERRSVTKLLEDLVYFVTGGTNSGQDVLEVVFSKPNRERQKLMREQNILKQIFKLLQAPFTDSGDGPMLRLEELGDQRHAPFRHICRLCYRVLRHSQQDYRKNQEYIAKQFGFMQKQIGYDVLAEDTITALLHNNRKLLEKHITAAEIDTFVSLVRKNREPRFLDYLSDLCVSMNKSIPVTQELICKAVLNPANADILIETKLYLFRPALKLAISLIYEEEVWLFWRDSNKEIRSKSIRELAQDAKEGQKEDRDVLSYYRYQLNLFARMCLDRQYLAINEISGQLDVDLILRCMSDENLPYDLRASFCRLMLHMHVDRDPQEQVTPVKYARLWSEIPSEIAIDDYDSSGTSKDEIKERFAQTMEFVEEYLRDVVCQRFPFSDKEKNKLTFEVVNLARNLIYFGFYNFCDLLRLTKILLAILDCVASLDFHLLQGFRCPPGSNVMRSIHGVGELMTQVVLRGGGFLPMTPLAAAPEGNVKQSEPEKEDILVMDTKLKIIEILQFILNVRLDYRISCLLCIFKHEFDETFLPLLTGLKNLLVNSYTLFFSEENTPLDLDDHGGRTFLRVLLHLTMHDYPPLVSGALQLLFRHFSQRQEVLQAFKQVQLLVTSQDVDNYKQIKQDLDQLRSIVEKSELWVYKGQGPDETMDGVQGENEHKKKEEGHSKSQKPESTSSYNYRVVKEILLRLSKLCVQESASVRKSRKQQQRLLRNMGAHAVVLELLQIPYEKAEDTRMQEIMKLAHEFLQNFCAGNQQNQALLHKHINLFLNPGILEAVTMQHIFMNNFQLCSEINERVVQHFVHCIETHGRNVQYIKFLQTIVKAEGKFIKKCQDMVMAELVNAGEDVLVFYNDRASFQTLVQMMRSERDRMDENSPLMYHIHLVELLAVCTEGKNVYTEIKCNSLLPLDDIVRVVTHEDCIPEVKIAYINFLNHCYVDTEVEMKEIYTSNHMWKLFENFLVDICRACNNTSDRKHADSILEKYVTDIVMSIVTTFFSSPFSDQSTTLQTRQPVFVQLLQGVFRVYHCNWLMPSQKASVESCIRVLSDVAKSRAIAIPVDLDSQVNNLFLKSHNIVQKTAMNWRMTARNAARRDSVLAASRDYRNIIERLQDIVSALEDRLRPLVQAELSVLVDVLHRPELLFPENTDARRKCESGGFICKLIKHTKQLLEENEEKLCIKVLQTLREMMTKDRGYGEKGEALRQVLVNRYYGNVRPAGRRESLTTFGNGPLSAGGTNVQCHLDKEGASNLVIDLIMNATSDRVFHESILLAIALLEGGNTTIQLVRYSSEQKVKPYYGKICVQRLLNMLYFILLTLHVLCLQTVSFCLGQWALCVAIPESVTPFLPCCNMFHTSEQNNW</sequence>
<keyword evidence="7" id="KW-0812">Transmembrane</keyword>
<dbReference type="Pfam" id="PF01365">
    <property type="entry name" value="RYDR_ITPR"/>
    <property type="match status" value="2"/>
</dbReference>
<feature type="domain" description="MIR" evidence="21">
    <location>
        <begin position="112"/>
        <end position="166"/>
    </location>
</feature>
<evidence type="ECO:0000313" key="22">
    <source>
        <dbReference type="Ensembl" id="ENSANIP00000007323.1"/>
    </source>
</evidence>
<evidence type="ECO:0000256" key="18">
    <source>
        <dbReference type="ARBA" id="ARBA00036634"/>
    </source>
</evidence>
<dbReference type="GO" id="GO:0070679">
    <property type="term" value="F:inositol 1,4,5 trisphosphate binding"/>
    <property type="evidence" value="ECO:0007669"/>
    <property type="project" value="UniProtKB-UniRule"/>
</dbReference>
<keyword evidence="15 19" id="KW-1071">Ligand-gated ion channel</keyword>
<evidence type="ECO:0000256" key="1">
    <source>
        <dbReference type="ARBA" id="ARBA00004477"/>
    </source>
</evidence>
<dbReference type="SUPFAM" id="SSF100909">
    <property type="entry name" value="IP3 receptor type 1 binding core, domain 2"/>
    <property type="match status" value="2"/>
</dbReference>
<name>A0A8B9MGJ2_9AVES</name>
<keyword evidence="4 19" id="KW-0813">Transport</keyword>
<evidence type="ECO:0000256" key="5">
    <source>
        <dbReference type="ARBA" id="ARBA00022568"/>
    </source>
</evidence>
<feature type="compositionally biased region" description="Basic and acidic residues" evidence="20">
    <location>
        <begin position="1120"/>
        <end position="1135"/>
    </location>
</feature>
<dbReference type="InterPro" id="IPR016093">
    <property type="entry name" value="MIR_motif"/>
</dbReference>